<dbReference type="Proteomes" id="UP001454036">
    <property type="component" value="Unassembled WGS sequence"/>
</dbReference>
<accession>A0AAV3PTL8</accession>
<comment type="caution">
    <text evidence="1">The sequence shown here is derived from an EMBL/GenBank/DDBJ whole genome shotgun (WGS) entry which is preliminary data.</text>
</comment>
<protein>
    <submittedName>
        <fullName evidence="1">Uncharacterized protein</fullName>
    </submittedName>
</protein>
<gene>
    <name evidence="1" type="ORF">LIER_37882</name>
</gene>
<proteinExistence type="predicted"/>
<dbReference type="AlphaFoldDB" id="A0AAV3PTL8"/>
<reference evidence="1 2" key="1">
    <citation type="submission" date="2024-01" db="EMBL/GenBank/DDBJ databases">
        <title>The complete chloroplast genome sequence of Lithospermum erythrorhizon: insights into the phylogenetic relationship among Boraginaceae species and the maternal lineages of purple gromwells.</title>
        <authorList>
            <person name="Okada T."/>
            <person name="Watanabe K."/>
        </authorList>
    </citation>
    <scope>NUCLEOTIDE SEQUENCE [LARGE SCALE GENOMIC DNA]</scope>
</reference>
<dbReference type="EMBL" id="BAABME010018614">
    <property type="protein sequence ID" value="GAA0154441.1"/>
    <property type="molecule type" value="Genomic_DNA"/>
</dbReference>
<keyword evidence="2" id="KW-1185">Reference proteome</keyword>
<organism evidence="1 2">
    <name type="scientific">Lithospermum erythrorhizon</name>
    <name type="common">Purple gromwell</name>
    <name type="synonym">Lithospermum officinale var. erythrorhizon</name>
    <dbReference type="NCBI Taxonomy" id="34254"/>
    <lineage>
        <taxon>Eukaryota</taxon>
        <taxon>Viridiplantae</taxon>
        <taxon>Streptophyta</taxon>
        <taxon>Embryophyta</taxon>
        <taxon>Tracheophyta</taxon>
        <taxon>Spermatophyta</taxon>
        <taxon>Magnoliopsida</taxon>
        <taxon>eudicotyledons</taxon>
        <taxon>Gunneridae</taxon>
        <taxon>Pentapetalae</taxon>
        <taxon>asterids</taxon>
        <taxon>lamiids</taxon>
        <taxon>Boraginales</taxon>
        <taxon>Boraginaceae</taxon>
        <taxon>Boraginoideae</taxon>
        <taxon>Lithospermeae</taxon>
        <taxon>Lithospermum</taxon>
    </lineage>
</organism>
<name>A0AAV3PTL8_LITER</name>
<evidence type="ECO:0000313" key="2">
    <source>
        <dbReference type="Proteomes" id="UP001454036"/>
    </source>
</evidence>
<evidence type="ECO:0000313" key="1">
    <source>
        <dbReference type="EMBL" id="GAA0154441.1"/>
    </source>
</evidence>
<sequence length="131" mass="15063">MHTTSYTGWLTSFGGAKGCKIFVKAKPGKVEEGRWQRQWCYLRNGMDEVVPKVWIPLAKVYRLKPDSTPRVEAQIATLQGIFHNQYDYKVFCEEGVLIHVGMICSKEFDPFVEPSVTWVLPFHPSFPGLFH</sequence>